<evidence type="ECO:0000313" key="3">
    <source>
        <dbReference type="Proteomes" id="UP000760480"/>
    </source>
</evidence>
<dbReference type="SUPFAM" id="SSF51658">
    <property type="entry name" value="Xylose isomerase-like"/>
    <property type="match status" value="1"/>
</dbReference>
<sequence>MSLAHNRAAIPAQAGIGLRHPHLPAFLAAPQPAAWLEIHSENYLAPGGPRLAALERLRGDYPLSCHGVGLSLGSAEELDEAHLARLRALYDRLEPELVSEHLAWSTAPDGTFLADLLPLPYTDEALDIVAANVGRAQEALGRRLLVENPSTYLRFREADWDEAGFLSELVHRTGCGLLLDVNNLYVSAANGGDDPLAALERLPLAAVGEIHIAGHARVATPVGELLIDDHGSTVAEPVWALLRAVLARNGPRPVLVEWDTNIPELPVLLAEAARAEFHLWEVSDAAG</sequence>
<dbReference type="Pfam" id="PF05114">
    <property type="entry name" value="MbnB_TglH_ChrH"/>
    <property type="match status" value="1"/>
</dbReference>
<proteinExistence type="inferred from homology"/>
<dbReference type="Gene3D" id="3.20.20.150">
    <property type="entry name" value="Divalent-metal-dependent TIM barrel enzymes"/>
    <property type="match status" value="1"/>
</dbReference>
<dbReference type="RefSeq" id="WP_169250456.1">
    <property type="nucleotide sequence ID" value="NZ_SPMZ01000079.1"/>
</dbReference>
<dbReference type="InterPro" id="IPR036237">
    <property type="entry name" value="Xyl_isomerase-like_sf"/>
</dbReference>
<dbReference type="HAMAP" id="MF_00697">
    <property type="entry name" value="UPF0276"/>
    <property type="match status" value="1"/>
</dbReference>
<dbReference type="PANTHER" id="PTHR42194:SF1">
    <property type="entry name" value="UPF0276 PROTEIN HI_1600"/>
    <property type="match status" value="1"/>
</dbReference>
<accession>A0ABX1TP31</accession>
<comment type="caution">
    <text evidence="2">The sequence shown here is derived from an EMBL/GenBank/DDBJ whole genome shotgun (WGS) entry which is preliminary data.</text>
</comment>
<dbReference type="EMBL" id="SPMZ01000079">
    <property type="protein sequence ID" value="NMQ21187.1"/>
    <property type="molecule type" value="Genomic_DNA"/>
</dbReference>
<evidence type="ECO:0000256" key="1">
    <source>
        <dbReference type="HAMAP-Rule" id="MF_00697"/>
    </source>
</evidence>
<dbReference type="PANTHER" id="PTHR42194">
    <property type="entry name" value="UPF0276 PROTEIN HI_1600"/>
    <property type="match status" value="1"/>
</dbReference>
<dbReference type="InterPro" id="IPR007801">
    <property type="entry name" value="MbnB/TglH/ChrH"/>
</dbReference>
<name>A0ABX1TP31_9GAMM</name>
<evidence type="ECO:0000313" key="2">
    <source>
        <dbReference type="EMBL" id="NMQ21187.1"/>
    </source>
</evidence>
<organism evidence="2 3">
    <name type="scientific">Candidatus Competibacter phosphatis</name>
    <dbReference type="NCBI Taxonomy" id="221280"/>
    <lineage>
        <taxon>Bacteria</taxon>
        <taxon>Pseudomonadati</taxon>
        <taxon>Pseudomonadota</taxon>
        <taxon>Gammaproteobacteria</taxon>
        <taxon>Candidatus Competibacteraceae</taxon>
        <taxon>Candidatus Competibacter</taxon>
    </lineage>
</organism>
<protein>
    <recommendedName>
        <fullName evidence="1">UPF0276 protein E4P82_19490</fullName>
    </recommendedName>
</protein>
<reference evidence="2 3" key="1">
    <citation type="submission" date="2019-03" db="EMBL/GenBank/DDBJ databases">
        <title>Metabolic reconstructions from genomes of highly enriched 'Candidatus Accumulibacter' and 'Candidatus Competibacter' bioreactor populations.</title>
        <authorList>
            <person name="Annavajhala M.K."/>
            <person name="Welles L."/>
            <person name="Abbas B."/>
            <person name="Sorokin D."/>
            <person name="Park H."/>
            <person name="Van Loosdrecht M."/>
            <person name="Chandran K."/>
        </authorList>
    </citation>
    <scope>NUCLEOTIDE SEQUENCE [LARGE SCALE GENOMIC DNA]</scope>
    <source>
        <strain evidence="2 3">SBR_G</strain>
    </source>
</reference>
<gene>
    <name evidence="2" type="ORF">E4P82_19490</name>
</gene>
<comment type="similarity">
    <text evidence="1">Belongs to the UPF0276 family.</text>
</comment>
<keyword evidence="3" id="KW-1185">Reference proteome</keyword>
<dbReference type="NCBIfam" id="NF003818">
    <property type="entry name" value="PRK05409.1"/>
    <property type="match status" value="1"/>
</dbReference>
<dbReference type="Proteomes" id="UP000760480">
    <property type="component" value="Unassembled WGS sequence"/>
</dbReference>